<keyword evidence="4" id="KW-0732">Signal</keyword>
<comment type="caution">
    <text evidence="6">The sequence shown here is derived from an EMBL/GenBank/DDBJ whole genome shotgun (WGS) entry which is preliminary data.</text>
</comment>
<dbReference type="PANTHER" id="PTHR43246">
    <property type="entry name" value="PEPTIDYL-PROLYL CIS-TRANS ISOMERASE CYP38, CHLOROPLASTIC"/>
    <property type="match status" value="1"/>
</dbReference>
<sequence length="220" mass="23263">MSIPIRALAALVASLLVAPGFANPVRKPAPTAAARAGIVRVQLVTTAGPITLALDTRRAPETAKNFLAYVDDGRFDGAIIYRAARSKNAPQYGFIQGGIRTDARRILPPFKHERTDQSGIRHTDGTISMARRTTPNSAGGNFFITVGAMPSFDAKGSFPGYAAFGHVTAGMPTVKRIMAGKTGGAMGGQMLLNGIRVINAKRLDGPAKPTGLVKPWLVKR</sequence>
<evidence type="ECO:0000259" key="5">
    <source>
        <dbReference type="PROSITE" id="PS50072"/>
    </source>
</evidence>
<keyword evidence="2" id="KW-0697">Rotamase</keyword>
<protein>
    <recommendedName>
        <fullName evidence="1">peptidylprolyl isomerase</fullName>
        <ecNumber evidence="1">5.2.1.8</ecNumber>
    </recommendedName>
</protein>
<evidence type="ECO:0000256" key="2">
    <source>
        <dbReference type="ARBA" id="ARBA00023110"/>
    </source>
</evidence>
<dbReference type="Pfam" id="PF00160">
    <property type="entry name" value="Pro_isomerase"/>
    <property type="match status" value="1"/>
</dbReference>
<dbReference type="EC" id="5.2.1.8" evidence="1"/>
<proteinExistence type="predicted"/>
<gene>
    <name evidence="6" type="ORF">ABC969_04180</name>
</gene>
<feature type="chain" id="PRO_5046631574" description="peptidylprolyl isomerase" evidence="4">
    <location>
        <begin position="23"/>
        <end position="220"/>
    </location>
</feature>
<evidence type="ECO:0000313" key="7">
    <source>
        <dbReference type="Proteomes" id="UP001404104"/>
    </source>
</evidence>
<evidence type="ECO:0000256" key="3">
    <source>
        <dbReference type="ARBA" id="ARBA00023235"/>
    </source>
</evidence>
<organism evidence="6 7">
    <name type="scientific">Sphingomonas qilianensis</name>
    <dbReference type="NCBI Taxonomy" id="1736690"/>
    <lineage>
        <taxon>Bacteria</taxon>
        <taxon>Pseudomonadati</taxon>
        <taxon>Pseudomonadota</taxon>
        <taxon>Alphaproteobacteria</taxon>
        <taxon>Sphingomonadales</taxon>
        <taxon>Sphingomonadaceae</taxon>
        <taxon>Sphingomonas</taxon>
    </lineage>
</organism>
<keyword evidence="7" id="KW-1185">Reference proteome</keyword>
<keyword evidence="3 6" id="KW-0413">Isomerase</keyword>
<dbReference type="PROSITE" id="PS50072">
    <property type="entry name" value="CSA_PPIASE_2"/>
    <property type="match status" value="1"/>
</dbReference>
<accession>A0ABU9XP60</accession>
<dbReference type="InterPro" id="IPR044665">
    <property type="entry name" value="E_coli_cyclophilin_A-like"/>
</dbReference>
<evidence type="ECO:0000256" key="4">
    <source>
        <dbReference type="SAM" id="SignalP"/>
    </source>
</evidence>
<feature type="signal peptide" evidence="4">
    <location>
        <begin position="1"/>
        <end position="22"/>
    </location>
</feature>
<dbReference type="EMBL" id="JBDIMF010000001">
    <property type="protein sequence ID" value="MEN2785616.1"/>
    <property type="molecule type" value="Genomic_DNA"/>
</dbReference>
<dbReference type="InterPro" id="IPR002130">
    <property type="entry name" value="Cyclophilin-type_PPIase_dom"/>
</dbReference>
<feature type="domain" description="PPIase cyclophilin-type" evidence="5">
    <location>
        <begin position="45"/>
        <end position="202"/>
    </location>
</feature>
<dbReference type="Proteomes" id="UP001404104">
    <property type="component" value="Unassembled WGS sequence"/>
</dbReference>
<dbReference type="GO" id="GO:0003755">
    <property type="term" value="F:peptidyl-prolyl cis-trans isomerase activity"/>
    <property type="evidence" value="ECO:0007669"/>
    <property type="project" value="UniProtKB-EC"/>
</dbReference>
<dbReference type="Gene3D" id="2.40.100.10">
    <property type="entry name" value="Cyclophilin-like"/>
    <property type="match status" value="1"/>
</dbReference>
<dbReference type="SUPFAM" id="SSF50891">
    <property type="entry name" value="Cyclophilin-like"/>
    <property type="match status" value="1"/>
</dbReference>
<evidence type="ECO:0000313" key="6">
    <source>
        <dbReference type="EMBL" id="MEN2785616.1"/>
    </source>
</evidence>
<name>A0ABU9XP60_9SPHN</name>
<dbReference type="RefSeq" id="WP_345863163.1">
    <property type="nucleotide sequence ID" value="NZ_JBDIMF010000001.1"/>
</dbReference>
<dbReference type="InterPro" id="IPR029000">
    <property type="entry name" value="Cyclophilin-like_dom_sf"/>
</dbReference>
<reference evidence="6 7" key="1">
    <citation type="submission" date="2024-05" db="EMBL/GenBank/DDBJ databases">
        <authorList>
            <person name="Liu Q."/>
            <person name="Xin Y.-H."/>
        </authorList>
    </citation>
    <scope>NUCLEOTIDE SEQUENCE [LARGE SCALE GENOMIC DNA]</scope>
    <source>
        <strain evidence="6 7">CGMCC 1.15349</strain>
    </source>
</reference>
<evidence type="ECO:0000256" key="1">
    <source>
        <dbReference type="ARBA" id="ARBA00013194"/>
    </source>
</evidence>